<feature type="compositionally biased region" description="Polar residues" evidence="3">
    <location>
        <begin position="125"/>
        <end position="141"/>
    </location>
</feature>
<sequence>MATFTVITFPSASSNQDVKIAGNFTNWQQESLKFNQINHRFEYKVDELIDGSTNGKYSFKFIVDGNWQVDQDYPSEFDPSGNENNVILYDYTSNKSVSSDQITKIKDQVSHENELEPETPDPTPYNLSKQSTNAQQVSNAALNDKKNETDSSATITDATVAAAASAVAGISAAANLDSKSNNATSITGDKNIEKPSGATPFNKEIKTVAAKETIENKTESKDSGKPSNDSKDFITLTEPTKAEKPISSKRSSIPGPEPAQAPEVPSKTQEPLKTSSKSGNFSNKYEPSLPQPVSRPEIPTPTAALKVPDQLSESSKEAPSAKASQIPLNPKSFEESQSPLKDPKVSSAKEISRGAKSQHSKVTETVPNSQPQSSSQNTRNINGDPNGGESNYTSNPSTTFHSNENTRPSTQLTQHTDSQPPSQGKEFPEYSIGFFATILHVITQFFRRWFGE</sequence>
<keyword evidence="5" id="KW-0378">Hydrolase</keyword>
<evidence type="ECO:0000256" key="1">
    <source>
        <dbReference type="ARBA" id="ARBA00022553"/>
    </source>
</evidence>
<dbReference type="GO" id="GO:0007165">
    <property type="term" value="P:signal transduction"/>
    <property type="evidence" value="ECO:0007669"/>
    <property type="project" value="TreeGrafter"/>
</dbReference>
<evidence type="ECO:0000256" key="2">
    <source>
        <dbReference type="ARBA" id="ARBA00038216"/>
    </source>
</evidence>
<dbReference type="STRING" id="1206466.K0KKB5"/>
<dbReference type="PANTHER" id="PTHR10343:SF81">
    <property type="entry name" value="CRUCIFORM DNA-RECOGNIZING PROTEIN 1-RELATED"/>
    <property type="match status" value="1"/>
</dbReference>
<dbReference type="Gene3D" id="2.60.40.10">
    <property type="entry name" value="Immunoglobulins"/>
    <property type="match status" value="1"/>
</dbReference>
<gene>
    <name evidence="5" type="ORF">BN7_2151</name>
</gene>
<dbReference type="FunCoup" id="K0KKB5">
    <property type="interactions" value="32"/>
</dbReference>
<dbReference type="InterPro" id="IPR013783">
    <property type="entry name" value="Ig-like_fold"/>
</dbReference>
<dbReference type="Pfam" id="PF16561">
    <property type="entry name" value="AMPK1_CBM"/>
    <property type="match status" value="1"/>
</dbReference>
<accession>K0KKB5</accession>
<dbReference type="EC" id="3.1.26.4" evidence="5"/>
<dbReference type="CDD" id="cd02859">
    <property type="entry name" value="E_set_AMPKbeta_like_N"/>
    <property type="match status" value="1"/>
</dbReference>
<dbReference type="HOGENOM" id="CLU_605813_0_0_1"/>
<feature type="compositionally biased region" description="Polar residues" evidence="3">
    <location>
        <begin position="179"/>
        <end position="188"/>
    </location>
</feature>
<dbReference type="GO" id="GO:0005634">
    <property type="term" value="C:nucleus"/>
    <property type="evidence" value="ECO:0007669"/>
    <property type="project" value="TreeGrafter"/>
</dbReference>
<keyword evidence="1" id="KW-0597">Phosphoprotein</keyword>
<dbReference type="GO" id="GO:0004523">
    <property type="term" value="F:RNA-DNA hybrid ribonuclease activity"/>
    <property type="evidence" value="ECO:0007669"/>
    <property type="project" value="UniProtKB-EC"/>
</dbReference>
<feature type="compositionally biased region" description="Low complexity" evidence="3">
    <location>
        <begin position="367"/>
        <end position="377"/>
    </location>
</feature>
<dbReference type="GO" id="GO:0005737">
    <property type="term" value="C:cytoplasm"/>
    <property type="evidence" value="ECO:0007669"/>
    <property type="project" value="TreeGrafter"/>
</dbReference>
<dbReference type="InterPro" id="IPR032640">
    <property type="entry name" value="AMPK1_CBM"/>
</dbReference>
<feature type="compositionally biased region" description="Basic and acidic residues" evidence="3">
    <location>
        <begin position="212"/>
        <end position="232"/>
    </location>
</feature>
<dbReference type="PANTHER" id="PTHR10343">
    <property type="entry name" value="5'-AMP-ACTIVATED PROTEIN KINASE , BETA SUBUNIT"/>
    <property type="match status" value="1"/>
</dbReference>
<protein>
    <submittedName>
        <fullName evidence="5">Transposon Ty1-A Gag-Pol polyprotein</fullName>
        <ecNumber evidence="5">3.1.26.4</ecNumber>
    </submittedName>
</protein>
<reference evidence="5 6" key="1">
    <citation type="journal article" date="2012" name="Eukaryot. Cell">
        <title>Draft genome sequence of Wickerhamomyces ciferrii NRRL Y-1031 F-60-10.</title>
        <authorList>
            <person name="Schneider J."/>
            <person name="Andrea H."/>
            <person name="Blom J."/>
            <person name="Jaenicke S."/>
            <person name="Ruckert C."/>
            <person name="Schorsch C."/>
            <person name="Szczepanowski R."/>
            <person name="Farwick M."/>
            <person name="Goesmann A."/>
            <person name="Puhler A."/>
            <person name="Schaffer S."/>
            <person name="Tauch A."/>
            <person name="Kohler T."/>
            <person name="Brinkrolf K."/>
        </authorList>
    </citation>
    <scope>NUCLEOTIDE SEQUENCE [LARGE SCALE GENOMIC DNA]</scope>
    <source>
        <strain evidence="6">ATCC 14091 / BCRC 22168 / CBS 111 / JCM 3599 / NBRC 0793 / NRRL Y-1031 F-60-10</strain>
    </source>
</reference>
<dbReference type="GO" id="GO:0031588">
    <property type="term" value="C:nucleotide-activated protein kinase complex"/>
    <property type="evidence" value="ECO:0007669"/>
    <property type="project" value="TreeGrafter"/>
</dbReference>
<evidence type="ECO:0000313" key="5">
    <source>
        <dbReference type="EMBL" id="CCH42607.1"/>
    </source>
</evidence>
<dbReference type="EMBL" id="CAIF01000049">
    <property type="protein sequence ID" value="CCH42607.1"/>
    <property type="molecule type" value="Genomic_DNA"/>
</dbReference>
<comment type="similarity">
    <text evidence="2">Belongs to the CRP1/MDG1 family.</text>
</comment>
<evidence type="ECO:0000256" key="3">
    <source>
        <dbReference type="SAM" id="MobiDB-lite"/>
    </source>
</evidence>
<dbReference type="AlphaFoldDB" id="K0KKB5"/>
<proteinExistence type="inferred from homology"/>
<dbReference type="Proteomes" id="UP000009328">
    <property type="component" value="Unassembled WGS sequence"/>
</dbReference>
<name>K0KKB5_WICCF</name>
<evidence type="ECO:0000313" key="6">
    <source>
        <dbReference type="Proteomes" id="UP000009328"/>
    </source>
</evidence>
<feature type="compositionally biased region" description="Polar residues" evidence="3">
    <location>
        <begin position="378"/>
        <end position="422"/>
    </location>
</feature>
<organism evidence="5 6">
    <name type="scientific">Wickerhamomyces ciferrii (strain ATCC 14091 / BCRC 22168 / CBS 111 / JCM 3599 / NBRC 0793 / NRRL Y-1031 F-60-10)</name>
    <name type="common">Yeast</name>
    <name type="synonym">Pichia ciferrii</name>
    <dbReference type="NCBI Taxonomy" id="1206466"/>
    <lineage>
        <taxon>Eukaryota</taxon>
        <taxon>Fungi</taxon>
        <taxon>Dikarya</taxon>
        <taxon>Ascomycota</taxon>
        <taxon>Saccharomycotina</taxon>
        <taxon>Saccharomycetes</taxon>
        <taxon>Phaffomycetales</taxon>
        <taxon>Wickerhamomycetaceae</taxon>
        <taxon>Wickerhamomyces</taxon>
    </lineage>
</organism>
<dbReference type="InParanoid" id="K0KKB5"/>
<feature type="compositionally biased region" description="Polar residues" evidence="3">
    <location>
        <begin position="266"/>
        <end position="285"/>
    </location>
</feature>
<comment type="caution">
    <text evidence="5">The sequence shown here is derived from an EMBL/GenBank/DDBJ whole genome shotgun (WGS) entry which is preliminary data.</text>
</comment>
<dbReference type="GO" id="GO:0019901">
    <property type="term" value="F:protein kinase binding"/>
    <property type="evidence" value="ECO:0007669"/>
    <property type="project" value="TreeGrafter"/>
</dbReference>
<evidence type="ECO:0000259" key="4">
    <source>
        <dbReference type="Pfam" id="PF16561"/>
    </source>
</evidence>
<dbReference type="InterPro" id="IPR050827">
    <property type="entry name" value="CRP1_MDG1_kinase"/>
</dbReference>
<feature type="region of interest" description="Disordered" evidence="3">
    <location>
        <begin position="179"/>
        <end position="427"/>
    </location>
</feature>
<dbReference type="InterPro" id="IPR014756">
    <property type="entry name" value="Ig_E-set"/>
</dbReference>
<keyword evidence="6" id="KW-1185">Reference proteome</keyword>
<feature type="region of interest" description="Disordered" evidence="3">
    <location>
        <begin position="109"/>
        <end position="150"/>
    </location>
</feature>
<feature type="domain" description="AMP-activated protein kinase glycogen-binding" evidence="4">
    <location>
        <begin position="14"/>
        <end position="87"/>
    </location>
</feature>
<dbReference type="SUPFAM" id="SSF81296">
    <property type="entry name" value="E set domains"/>
    <property type="match status" value="1"/>
</dbReference>